<name>A0A9D9H7Y8_9BACT</name>
<dbReference type="PANTHER" id="PTHR36845:SF1">
    <property type="entry name" value="HYDROLASE, PUTATIVE (AFU_ORTHOLOGUE AFUA_7G05090)-RELATED"/>
    <property type="match status" value="1"/>
</dbReference>
<feature type="binding site" evidence="4">
    <location>
        <position position="118"/>
    </location>
    <ligand>
        <name>substrate</name>
    </ligand>
</feature>
<reference evidence="6" key="1">
    <citation type="submission" date="2020-10" db="EMBL/GenBank/DDBJ databases">
        <authorList>
            <person name="Gilroy R."/>
        </authorList>
    </citation>
    <scope>NUCLEOTIDE SEQUENCE</scope>
    <source>
        <strain evidence="6">D5-748</strain>
    </source>
</reference>
<feature type="binding site" evidence="4">
    <location>
        <position position="257"/>
    </location>
    <ligand>
        <name>substrate</name>
    </ligand>
</feature>
<dbReference type="InterPro" id="IPR010905">
    <property type="entry name" value="Glyco_hydro_88"/>
</dbReference>
<organism evidence="6 7">
    <name type="scientific">Candidatus Cryptobacteroides merdavium</name>
    <dbReference type="NCBI Taxonomy" id="2840769"/>
    <lineage>
        <taxon>Bacteria</taxon>
        <taxon>Pseudomonadati</taxon>
        <taxon>Bacteroidota</taxon>
        <taxon>Bacteroidia</taxon>
        <taxon>Bacteroidales</taxon>
        <taxon>Candidatus Cryptobacteroides</taxon>
    </lineage>
</organism>
<feature type="binding site" evidence="4">
    <location>
        <position position="253"/>
    </location>
    <ligand>
        <name>substrate</name>
    </ligand>
</feature>
<evidence type="ECO:0000256" key="5">
    <source>
        <dbReference type="SAM" id="SignalP"/>
    </source>
</evidence>
<protein>
    <submittedName>
        <fullName evidence="6">Glycoside hydrolase family 88 protein</fullName>
    </submittedName>
</protein>
<keyword evidence="5" id="KW-0732">Signal</keyword>
<dbReference type="Gene3D" id="1.50.10.10">
    <property type="match status" value="1"/>
</dbReference>
<dbReference type="InterPro" id="IPR012341">
    <property type="entry name" value="6hp_glycosidase-like_sf"/>
</dbReference>
<evidence type="ECO:0000256" key="4">
    <source>
        <dbReference type="PIRSR" id="PIRSR610905-2"/>
    </source>
</evidence>
<comment type="caution">
    <text evidence="6">The sequence shown here is derived from an EMBL/GenBank/DDBJ whole genome shotgun (WGS) entry which is preliminary data.</text>
</comment>
<feature type="binding site" evidence="4">
    <location>
        <position position="241"/>
    </location>
    <ligand>
        <name>substrate</name>
    </ligand>
</feature>
<feature type="active site" description="Proton donor" evidence="3">
    <location>
        <position position="181"/>
    </location>
</feature>
<feature type="chain" id="PRO_5039286505" evidence="5">
    <location>
        <begin position="20"/>
        <end position="405"/>
    </location>
</feature>
<reference evidence="6" key="2">
    <citation type="journal article" date="2021" name="PeerJ">
        <title>Extensive microbial diversity within the chicken gut microbiome revealed by metagenomics and culture.</title>
        <authorList>
            <person name="Gilroy R."/>
            <person name="Ravi A."/>
            <person name="Getino M."/>
            <person name="Pursley I."/>
            <person name="Horton D.L."/>
            <person name="Alikhan N.F."/>
            <person name="Baker D."/>
            <person name="Gharbi K."/>
            <person name="Hall N."/>
            <person name="Watson M."/>
            <person name="Adriaenssens E.M."/>
            <person name="Foster-Nyarko E."/>
            <person name="Jarju S."/>
            <person name="Secka A."/>
            <person name="Antonio M."/>
            <person name="Oren A."/>
            <person name="Chaudhuri R.R."/>
            <person name="La Ragione R."/>
            <person name="Hildebrand F."/>
            <person name="Pallen M.J."/>
        </authorList>
    </citation>
    <scope>NUCLEOTIDE SEQUENCE</scope>
    <source>
        <strain evidence="6">D5-748</strain>
    </source>
</reference>
<evidence type="ECO:0000256" key="3">
    <source>
        <dbReference type="PIRSR" id="PIRSR610905-1"/>
    </source>
</evidence>
<comment type="similarity">
    <text evidence="2">Belongs to the glycosyl hydrolase 88 family.</text>
</comment>
<feature type="binding site" evidence="4">
    <location>
        <position position="181"/>
    </location>
    <ligand>
        <name>substrate</name>
    </ligand>
</feature>
<dbReference type="SUPFAM" id="SSF48208">
    <property type="entry name" value="Six-hairpin glycosidases"/>
    <property type="match status" value="1"/>
</dbReference>
<gene>
    <name evidence="6" type="ORF">IAC23_01890</name>
</gene>
<keyword evidence="1 6" id="KW-0378">Hydrolase</keyword>
<evidence type="ECO:0000256" key="2">
    <source>
        <dbReference type="ARBA" id="ARBA00038358"/>
    </source>
</evidence>
<accession>A0A9D9H7Y8</accession>
<sequence>MKKLLFLLSLGLLSASCSRQETMEALTERVFERAAGQFALLDANLDAAAEENAGQLCPRYADADGKLVTSSIWWWCSGFYPGSLWLVYEYTGDEAVKALAEKHTEVLDSIQFRTNDHDVGFQLNCSYGNGFRLTGNPAYKEVLCNGARSLATRFNPAVGCTRSWDPAPDHIAAWKFPVIIDNMMNMELLLNAAELSGEDSLRLVAETHAMTTMKNHYRPDGSSFHLVDYDPETGDVLVQQTVQGFADGSAWARGQAWGLYGFTMMYQYTGGKQYLDHAVKIADYLLPRLPEDGVPYWDFDSDRIPDDLRDASAGAIMASALVQLSRYVPEGKSAEYLSVAERIIRTLASEKYLSAPGEESGFLLKHSVGNKPGGVEVDVPLTYSDYYFLEALLRYKALSDKKAGF</sequence>
<dbReference type="InterPro" id="IPR008928">
    <property type="entry name" value="6-hairpin_glycosidase_sf"/>
</dbReference>
<dbReference type="PANTHER" id="PTHR36845">
    <property type="entry name" value="HYDROLASE, PUTATIVE (AFU_ORTHOLOGUE AFUA_7G05090)-RELATED"/>
    <property type="match status" value="1"/>
</dbReference>
<evidence type="ECO:0000313" key="6">
    <source>
        <dbReference type="EMBL" id="MBO8444435.1"/>
    </source>
</evidence>
<dbReference type="GO" id="GO:0052757">
    <property type="term" value="F:chondroitin hydrolase activity"/>
    <property type="evidence" value="ECO:0007669"/>
    <property type="project" value="TreeGrafter"/>
</dbReference>
<dbReference type="EMBL" id="JADIMO010000022">
    <property type="protein sequence ID" value="MBO8444435.1"/>
    <property type="molecule type" value="Genomic_DNA"/>
</dbReference>
<proteinExistence type="inferred from homology"/>
<evidence type="ECO:0000256" key="1">
    <source>
        <dbReference type="ARBA" id="ARBA00022801"/>
    </source>
</evidence>
<feature type="signal peptide" evidence="5">
    <location>
        <begin position="1"/>
        <end position="19"/>
    </location>
</feature>
<dbReference type="AlphaFoldDB" id="A0A9D9H7Y8"/>
<dbReference type="PROSITE" id="PS51257">
    <property type="entry name" value="PROKAR_LIPOPROTEIN"/>
    <property type="match status" value="1"/>
</dbReference>
<dbReference type="GO" id="GO:0000272">
    <property type="term" value="P:polysaccharide catabolic process"/>
    <property type="evidence" value="ECO:0007669"/>
    <property type="project" value="TreeGrafter"/>
</dbReference>
<dbReference type="Pfam" id="PF07470">
    <property type="entry name" value="Glyco_hydro_88"/>
    <property type="match status" value="1"/>
</dbReference>
<evidence type="ECO:0000313" key="7">
    <source>
        <dbReference type="Proteomes" id="UP000823619"/>
    </source>
</evidence>
<dbReference type="Proteomes" id="UP000823619">
    <property type="component" value="Unassembled WGS sequence"/>
</dbReference>
<dbReference type="InterPro" id="IPR052369">
    <property type="entry name" value="UG_Glycosaminoglycan_Hydrolase"/>
</dbReference>
<feature type="active site" description="Nucleophile" evidence="3">
    <location>
        <position position="118"/>
    </location>
</feature>